<proteinExistence type="predicted"/>
<dbReference type="InterPro" id="IPR037235">
    <property type="entry name" value="TRCF-like_C_D7"/>
</dbReference>
<dbReference type="SMART" id="SM00982">
    <property type="entry name" value="TRCF"/>
    <property type="match status" value="1"/>
</dbReference>
<reference evidence="2" key="2">
    <citation type="journal article" date="2021" name="PeerJ">
        <title>Extensive microbial diversity within the chicken gut microbiome revealed by metagenomics and culture.</title>
        <authorList>
            <person name="Gilroy R."/>
            <person name="Ravi A."/>
            <person name="Getino M."/>
            <person name="Pursley I."/>
            <person name="Horton D.L."/>
            <person name="Alikhan N.F."/>
            <person name="Baker D."/>
            <person name="Gharbi K."/>
            <person name="Hall N."/>
            <person name="Watson M."/>
            <person name="Adriaenssens E.M."/>
            <person name="Foster-Nyarko E."/>
            <person name="Jarju S."/>
            <person name="Secka A."/>
            <person name="Antonio M."/>
            <person name="Oren A."/>
            <person name="Chaudhuri R.R."/>
            <person name="La Ragione R."/>
            <person name="Hildebrand F."/>
            <person name="Pallen M.J."/>
        </authorList>
    </citation>
    <scope>NUCLEOTIDE SEQUENCE</scope>
    <source>
        <strain evidence="2">CHK195-15760</strain>
    </source>
</reference>
<evidence type="ECO:0000259" key="1">
    <source>
        <dbReference type="SMART" id="SM00982"/>
    </source>
</evidence>
<dbReference type="GO" id="GO:0006281">
    <property type="term" value="P:DNA repair"/>
    <property type="evidence" value="ECO:0007669"/>
    <property type="project" value="InterPro"/>
</dbReference>
<dbReference type="Gene3D" id="3.90.1150.50">
    <property type="entry name" value="Transcription-repair-coupling factor, D7 domain"/>
    <property type="match status" value="1"/>
</dbReference>
<evidence type="ECO:0000313" key="3">
    <source>
        <dbReference type="Proteomes" id="UP000824093"/>
    </source>
</evidence>
<feature type="domain" description="Transcription-repair-coupling factor C-terminal" evidence="1">
    <location>
        <begin position="34"/>
        <end position="133"/>
    </location>
</feature>
<protein>
    <recommendedName>
        <fullName evidence="1">Transcription-repair-coupling factor C-terminal domain-containing protein</fullName>
    </recommendedName>
</protein>
<dbReference type="Pfam" id="PF03461">
    <property type="entry name" value="TRCF"/>
    <property type="match status" value="1"/>
</dbReference>
<dbReference type="Proteomes" id="UP000824093">
    <property type="component" value="Unassembled WGS sequence"/>
</dbReference>
<dbReference type="InterPro" id="IPR005118">
    <property type="entry name" value="TRCF_C"/>
</dbReference>
<accession>A0A9D1S8Q0</accession>
<name>A0A9D1S8Q0_9FIRM</name>
<organism evidence="2 3">
    <name type="scientific">Candidatus Merdicola faecigallinarum</name>
    <dbReference type="NCBI Taxonomy" id="2840862"/>
    <lineage>
        <taxon>Bacteria</taxon>
        <taxon>Bacillati</taxon>
        <taxon>Bacillota</taxon>
        <taxon>Clostridia</taxon>
        <taxon>Candidatus Merdicola</taxon>
    </lineage>
</organism>
<evidence type="ECO:0000313" key="2">
    <source>
        <dbReference type="EMBL" id="HIU51020.1"/>
    </source>
</evidence>
<reference evidence="2" key="1">
    <citation type="submission" date="2020-10" db="EMBL/GenBank/DDBJ databases">
        <authorList>
            <person name="Gilroy R."/>
        </authorList>
    </citation>
    <scope>NUCLEOTIDE SEQUENCE</scope>
    <source>
        <strain evidence="2">CHK195-15760</strain>
    </source>
</reference>
<gene>
    <name evidence="2" type="ORF">IAB70_00070</name>
</gene>
<dbReference type="SUPFAM" id="SSF143517">
    <property type="entry name" value="TRCF domain-like"/>
    <property type="match status" value="1"/>
</dbReference>
<sequence>MEQVGYDTYCRLLDEVMKEMQGVEVEEEEDIQIELNVSSYIPDEYILEASQKIKIYQDIAFCRNEEDIQNVIDEVIDIYGEMPKELENLIQIARIKELSKRVGVTKIMQKMQGVVYYFQADKFRMEVVDQLVKQYRNKIKFSPGKDPYITYKMQELSDERVLEEVKEFLKQIES</sequence>
<comment type="caution">
    <text evidence="2">The sequence shown here is derived from an EMBL/GenBank/DDBJ whole genome shotgun (WGS) entry which is preliminary data.</text>
</comment>
<dbReference type="AlphaFoldDB" id="A0A9D1S8Q0"/>
<dbReference type="EMBL" id="DVNH01000001">
    <property type="protein sequence ID" value="HIU51020.1"/>
    <property type="molecule type" value="Genomic_DNA"/>
</dbReference>